<protein>
    <submittedName>
        <fullName evidence="4">Right-handed parallel beta-helix repeat-containing protein</fullName>
    </submittedName>
</protein>
<reference evidence="4" key="1">
    <citation type="submission" date="2022-09" db="EMBL/GenBank/DDBJ databases">
        <title>Tahibacter sp. nov., isolated from a fresh water.</title>
        <authorList>
            <person name="Baek J.H."/>
            <person name="Lee J.K."/>
            <person name="Kim J.M."/>
            <person name="Jeon C.O."/>
        </authorList>
    </citation>
    <scope>NUCLEOTIDE SEQUENCE</scope>
    <source>
        <strain evidence="4">W38</strain>
    </source>
</reference>
<evidence type="ECO:0000313" key="5">
    <source>
        <dbReference type="Proteomes" id="UP001064632"/>
    </source>
</evidence>
<dbReference type="Gene3D" id="2.160.20.10">
    <property type="entry name" value="Single-stranded right-handed beta-helix, Pectin lyase-like"/>
    <property type="match status" value="2"/>
</dbReference>
<evidence type="ECO:0000256" key="2">
    <source>
        <dbReference type="SAM" id="SignalP"/>
    </source>
</evidence>
<keyword evidence="2" id="KW-0732">Signal</keyword>
<name>A0ABY6B9R1_9GAMM</name>
<accession>A0ABY6B9R1</accession>
<dbReference type="InterPro" id="IPR011050">
    <property type="entry name" value="Pectin_lyase_fold/virulence"/>
</dbReference>
<feature type="region of interest" description="Disordered" evidence="1">
    <location>
        <begin position="230"/>
        <end position="252"/>
    </location>
</feature>
<keyword evidence="5" id="KW-1185">Reference proteome</keyword>
<sequence>MVLRLSCLAVVLFCGAASAARPDASVVAGARALPDLRFLQHEAQACTHFVATNGNDTADGLAGRPWKTIGKALRTLSAGQVGCVASGTYLENAAQPTHSGQLTAPIVLKRQPGSATRPIVRPNGNVAVFHMDKDYWIVDGFEVDVAQQTVTGFRWWSSADFGVLRNSVLHGTRAGANVYVSGRDFLLEDSEIYDNYRADGEDSHGVLVPAESTNAARILIRRNTIHDNGGDSFQCEHASSGNDPTTPRDITLEDNRYYNSPQNYGRGEQGIDIKSCRQITIRGSVPPDTDHPNVAGSKFYGFREVDGSTGRGGGAIVVHFGAKEILIENSRFWESCNALGVGRGDDSSYLTANVVFRRNVVFNLWKNSVSGTRCKGYGIQLNRVDNVDVYHNTFDNLPGTAFYATDYNVLGVPNRNIDFWNNIVRNAEAFLSTPTSTSQIEAFVSDRNLFWNGSSTTAGIRVGGSMKTLAQWRGYGGSGAIAMADPTGNVTDPQFVADPVNADYHLLETSPGRDAAIANTGSAYADGGPDIGFLENYPTDRLFQDGFE</sequence>
<feature type="signal peptide" evidence="2">
    <location>
        <begin position="1"/>
        <end position="19"/>
    </location>
</feature>
<dbReference type="InterPro" id="IPR012334">
    <property type="entry name" value="Pectin_lyas_fold"/>
</dbReference>
<dbReference type="Pfam" id="PF07602">
    <property type="entry name" value="DUF1565"/>
    <property type="match status" value="1"/>
</dbReference>
<feature type="chain" id="PRO_5045189580" evidence="2">
    <location>
        <begin position="20"/>
        <end position="548"/>
    </location>
</feature>
<proteinExistence type="predicted"/>
<dbReference type="SMART" id="SM00710">
    <property type="entry name" value="PbH1"/>
    <property type="match status" value="8"/>
</dbReference>
<dbReference type="Proteomes" id="UP001064632">
    <property type="component" value="Chromosome"/>
</dbReference>
<organism evidence="4 5">
    <name type="scientific">Tahibacter amnicola</name>
    <dbReference type="NCBI Taxonomy" id="2976241"/>
    <lineage>
        <taxon>Bacteria</taxon>
        <taxon>Pseudomonadati</taxon>
        <taxon>Pseudomonadota</taxon>
        <taxon>Gammaproteobacteria</taxon>
        <taxon>Lysobacterales</taxon>
        <taxon>Rhodanobacteraceae</taxon>
        <taxon>Tahibacter</taxon>
    </lineage>
</organism>
<dbReference type="SUPFAM" id="SSF51126">
    <property type="entry name" value="Pectin lyase-like"/>
    <property type="match status" value="1"/>
</dbReference>
<dbReference type="InterPro" id="IPR011459">
    <property type="entry name" value="DUF1565"/>
</dbReference>
<dbReference type="EMBL" id="CP104694">
    <property type="protein sequence ID" value="UXI66292.1"/>
    <property type="molecule type" value="Genomic_DNA"/>
</dbReference>
<evidence type="ECO:0000256" key="1">
    <source>
        <dbReference type="SAM" id="MobiDB-lite"/>
    </source>
</evidence>
<dbReference type="RefSeq" id="WP_261693276.1">
    <property type="nucleotide sequence ID" value="NZ_CP104694.1"/>
</dbReference>
<evidence type="ECO:0000313" key="4">
    <source>
        <dbReference type="EMBL" id="UXI66292.1"/>
    </source>
</evidence>
<feature type="domain" description="DUF1565" evidence="3">
    <location>
        <begin position="53"/>
        <end position="92"/>
    </location>
</feature>
<gene>
    <name evidence="4" type="ORF">N4264_16215</name>
</gene>
<dbReference type="InterPro" id="IPR006626">
    <property type="entry name" value="PbH1"/>
</dbReference>
<evidence type="ECO:0000259" key="3">
    <source>
        <dbReference type="Pfam" id="PF07602"/>
    </source>
</evidence>